<gene>
    <name evidence="1" type="ORF">BV22DRAFT_1032369</name>
</gene>
<sequence length="69" mass="7633">MDKDTILLLLTVSSTSIVMIALILTNKQHIIYVDANVRVCRDGPVTQTVHPEDYGKLTKTRGCGDDTDE</sequence>
<organism evidence="1 2">
    <name type="scientific">Leucogyrophana mollusca</name>
    <dbReference type="NCBI Taxonomy" id="85980"/>
    <lineage>
        <taxon>Eukaryota</taxon>
        <taxon>Fungi</taxon>
        <taxon>Dikarya</taxon>
        <taxon>Basidiomycota</taxon>
        <taxon>Agaricomycotina</taxon>
        <taxon>Agaricomycetes</taxon>
        <taxon>Agaricomycetidae</taxon>
        <taxon>Boletales</taxon>
        <taxon>Boletales incertae sedis</taxon>
        <taxon>Leucogyrophana</taxon>
    </lineage>
</organism>
<protein>
    <submittedName>
        <fullName evidence="1">Uncharacterized protein</fullName>
    </submittedName>
</protein>
<dbReference type="EMBL" id="MU266375">
    <property type="protein sequence ID" value="KAH7926900.1"/>
    <property type="molecule type" value="Genomic_DNA"/>
</dbReference>
<name>A0ACB8BP33_9AGAM</name>
<keyword evidence="2" id="KW-1185">Reference proteome</keyword>
<evidence type="ECO:0000313" key="1">
    <source>
        <dbReference type="EMBL" id="KAH7926900.1"/>
    </source>
</evidence>
<reference evidence="1" key="1">
    <citation type="journal article" date="2021" name="New Phytol.">
        <title>Evolutionary innovations through gain and loss of genes in the ectomycorrhizal Boletales.</title>
        <authorList>
            <person name="Wu G."/>
            <person name="Miyauchi S."/>
            <person name="Morin E."/>
            <person name="Kuo A."/>
            <person name="Drula E."/>
            <person name="Varga T."/>
            <person name="Kohler A."/>
            <person name="Feng B."/>
            <person name="Cao Y."/>
            <person name="Lipzen A."/>
            <person name="Daum C."/>
            <person name="Hundley H."/>
            <person name="Pangilinan J."/>
            <person name="Johnson J."/>
            <person name="Barry K."/>
            <person name="LaButti K."/>
            <person name="Ng V."/>
            <person name="Ahrendt S."/>
            <person name="Min B."/>
            <person name="Choi I.G."/>
            <person name="Park H."/>
            <person name="Plett J.M."/>
            <person name="Magnuson J."/>
            <person name="Spatafora J.W."/>
            <person name="Nagy L.G."/>
            <person name="Henrissat B."/>
            <person name="Grigoriev I.V."/>
            <person name="Yang Z.L."/>
            <person name="Xu J."/>
            <person name="Martin F.M."/>
        </authorList>
    </citation>
    <scope>NUCLEOTIDE SEQUENCE</scope>
    <source>
        <strain evidence="1">KUC20120723A-06</strain>
    </source>
</reference>
<comment type="caution">
    <text evidence="1">The sequence shown here is derived from an EMBL/GenBank/DDBJ whole genome shotgun (WGS) entry which is preliminary data.</text>
</comment>
<evidence type="ECO:0000313" key="2">
    <source>
        <dbReference type="Proteomes" id="UP000790709"/>
    </source>
</evidence>
<dbReference type="Proteomes" id="UP000790709">
    <property type="component" value="Unassembled WGS sequence"/>
</dbReference>
<accession>A0ACB8BP33</accession>
<proteinExistence type="predicted"/>